<comment type="caution">
    <text evidence="2">The sequence shown here is derived from an EMBL/GenBank/DDBJ whole genome shotgun (WGS) entry which is preliminary data.</text>
</comment>
<proteinExistence type="predicted"/>
<name>A0A0F9FWW0_9ZZZZ</name>
<protein>
    <recommendedName>
        <fullName evidence="3">Secretin/TonB short N-terminal domain-containing protein</fullName>
    </recommendedName>
</protein>
<evidence type="ECO:0008006" key="3">
    <source>
        <dbReference type="Google" id="ProtNLM"/>
    </source>
</evidence>
<feature type="region of interest" description="Disordered" evidence="1">
    <location>
        <begin position="243"/>
        <end position="271"/>
    </location>
</feature>
<evidence type="ECO:0000313" key="2">
    <source>
        <dbReference type="EMBL" id="KKL82741.1"/>
    </source>
</evidence>
<feature type="non-terminal residue" evidence="2">
    <location>
        <position position="1"/>
    </location>
</feature>
<reference evidence="2" key="1">
    <citation type="journal article" date="2015" name="Nature">
        <title>Complex archaea that bridge the gap between prokaryotes and eukaryotes.</title>
        <authorList>
            <person name="Spang A."/>
            <person name="Saw J.H."/>
            <person name="Jorgensen S.L."/>
            <person name="Zaremba-Niedzwiedzka K."/>
            <person name="Martijn J."/>
            <person name="Lind A.E."/>
            <person name="van Eijk R."/>
            <person name="Schleper C."/>
            <person name="Guy L."/>
            <person name="Ettema T.J."/>
        </authorList>
    </citation>
    <scope>NUCLEOTIDE SEQUENCE</scope>
</reference>
<dbReference type="AlphaFoldDB" id="A0A0F9FWW0"/>
<gene>
    <name evidence="2" type="ORF">LCGC14_1981740</name>
</gene>
<evidence type="ECO:0000256" key="1">
    <source>
        <dbReference type="SAM" id="MobiDB-lite"/>
    </source>
</evidence>
<sequence>RWDQMARQRGEKVSALRARAMKLRDEQKYAEAVDTLDIIRKLDPTDTWAAEQHATLSRFTMLLDEKDANLTELREHERSLVDVRMSAVPWYEVLRYPRDWPEATLKRQPSGTGDLAESEADRAVHKTLRQVLPKLDFAGIAFGDTIQFLRDVSNVNIHVNWEAMRQVNIDQKTQVNVKLTQVSVEKALRTVLDDVGGVNPLGFVVAEGVITISTKDDLSRETRTRVYDIRDLIVTVPDFRGPRTSLSRGTGNNAGAGLFGDDDDDDDDDEDTLSRAELTENILELIRSTIAPDTWRSGDASGTIGSVRELNGRIIVTQTPENQQGLQDLLAQLRAARAPQVDVGGKRIAGQRAAGTIKRPKLRKIHIRPPEQQAYVSALTVPERPAGGPASDIGRLSQADGKELRKFIADNYRWALKPQVAISDGGTLLLGGQGLAGEREREMGGPILSKIPILNRAFQNRALVRDEQTLVTGGQTLPGGLNVEGLASRLRSNWDQKIAVNSVNINVDTARANSLGINFIAGNNDTSYTVIDEAQLRTLMELEASRPAAATAVPANERRQDTIVGTDVLLANDMIANNAFAADYSNKFNINDNIINLPHAKYILISNGGFLTVVRSGAHQFWQDAPADVRFVEVPVQIEVPPVGRLGKFEKKLIQPQDDLFITANYVWKGDGK</sequence>
<organism evidence="2">
    <name type="scientific">marine sediment metagenome</name>
    <dbReference type="NCBI Taxonomy" id="412755"/>
    <lineage>
        <taxon>unclassified sequences</taxon>
        <taxon>metagenomes</taxon>
        <taxon>ecological metagenomes</taxon>
    </lineage>
</organism>
<accession>A0A0F9FWW0</accession>
<feature type="compositionally biased region" description="Acidic residues" evidence="1">
    <location>
        <begin position="260"/>
        <end position="271"/>
    </location>
</feature>
<dbReference type="EMBL" id="LAZR01022189">
    <property type="protein sequence ID" value="KKL82741.1"/>
    <property type="molecule type" value="Genomic_DNA"/>
</dbReference>